<gene>
    <name evidence="2" type="ORF">SAMN04489711_10644</name>
</gene>
<evidence type="ECO:0000313" key="2">
    <source>
        <dbReference type="EMBL" id="SFE84600.1"/>
    </source>
</evidence>
<name>A0A1I2DXD4_9BURK</name>
<proteinExistence type="predicted"/>
<dbReference type="STRING" id="1177982.SAMN04489711_10644"/>
<evidence type="ECO:0000256" key="1">
    <source>
        <dbReference type="SAM" id="SignalP"/>
    </source>
</evidence>
<feature type="signal peptide" evidence="1">
    <location>
        <begin position="1"/>
        <end position="26"/>
    </location>
</feature>
<dbReference type="AlphaFoldDB" id="A0A1I2DXD4"/>
<sequence>MPPAFHTVHRANLIALLAVMGLAASAAPAQTSPAFGPLGASTVATAQGDMPITDYLGLLRQIAPSAEQGARTYIAAVQLRCGRAPTTAELRQAISEGEGHPALMGLMRAAQLQDKAARDRLVAQVPCPRGAGR</sequence>
<reference evidence="3" key="1">
    <citation type="submission" date="2016-10" db="EMBL/GenBank/DDBJ databases">
        <authorList>
            <person name="Varghese N."/>
            <person name="Submissions S."/>
        </authorList>
    </citation>
    <scope>NUCLEOTIDE SEQUENCE [LARGE SCALE GENOMIC DNA]</scope>
    <source>
        <strain evidence="3">DSM 27981</strain>
    </source>
</reference>
<organism evidence="2 3">
    <name type="scientific">Paracidovorax wautersii</name>
    <dbReference type="NCBI Taxonomy" id="1177982"/>
    <lineage>
        <taxon>Bacteria</taxon>
        <taxon>Pseudomonadati</taxon>
        <taxon>Pseudomonadota</taxon>
        <taxon>Betaproteobacteria</taxon>
        <taxon>Burkholderiales</taxon>
        <taxon>Comamonadaceae</taxon>
        <taxon>Paracidovorax</taxon>
    </lineage>
</organism>
<evidence type="ECO:0000313" key="3">
    <source>
        <dbReference type="Proteomes" id="UP000199119"/>
    </source>
</evidence>
<keyword evidence="3" id="KW-1185">Reference proteome</keyword>
<dbReference type="EMBL" id="FONX01000006">
    <property type="protein sequence ID" value="SFE84600.1"/>
    <property type="molecule type" value="Genomic_DNA"/>
</dbReference>
<feature type="chain" id="PRO_5011664132" evidence="1">
    <location>
        <begin position="27"/>
        <end position="133"/>
    </location>
</feature>
<accession>A0A1I2DXD4</accession>
<dbReference type="OrthoDB" id="9180710at2"/>
<dbReference type="RefSeq" id="WP_059400264.1">
    <property type="nucleotide sequence ID" value="NZ_FONX01000006.1"/>
</dbReference>
<dbReference type="Proteomes" id="UP000199119">
    <property type="component" value="Unassembled WGS sequence"/>
</dbReference>
<keyword evidence="1" id="KW-0732">Signal</keyword>
<protein>
    <submittedName>
        <fullName evidence="2">Uncharacterized protein</fullName>
    </submittedName>
</protein>